<keyword evidence="2 6" id="KW-0812">Transmembrane</keyword>
<evidence type="ECO:0000313" key="8">
    <source>
        <dbReference type="Proteomes" id="UP000677918"/>
    </source>
</evidence>
<dbReference type="GO" id="GO:0032153">
    <property type="term" value="C:cell division site"/>
    <property type="evidence" value="ECO:0007669"/>
    <property type="project" value="TreeGrafter"/>
</dbReference>
<keyword evidence="5 6" id="KW-0472">Membrane</keyword>
<organism evidence="7 8">
    <name type="scientific">Xylanibacillus composti</name>
    <dbReference type="NCBI Taxonomy" id="1572762"/>
    <lineage>
        <taxon>Bacteria</taxon>
        <taxon>Bacillati</taxon>
        <taxon>Bacillota</taxon>
        <taxon>Bacilli</taxon>
        <taxon>Bacillales</taxon>
        <taxon>Paenibacillaceae</taxon>
        <taxon>Xylanibacillus</taxon>
    </lineage>
</organism>
<feature type="transmembrane region" description="Helical" evidence="6">
    <location>
        <begin position="73"/>
        <end position="94"/>
    </location>
</feature>
<keyword evidence="3" id="KW-0133">Cell shape</keyword>
<dbReference type="GO" id="GO:0005886">
    <property type="term" value="C:plasma membrane"/>
    <property type="evidence" value="ECO:0007669"/>
    <property type="project" value="TreeGrafter"/>
</dbReference>
<evidence type="ECO:0000256" key="6">
    <source>
        <dbReference type="SAM" id="Phobius"/>
    </source>
</evidence>
<dbReference type="Proteomes" id="UP000677918">
    <property type="component" value="Unassembled WGS sequence"/>
</dbReference>
<dbReference type="InterPro" id="IPR018365">
    <property type="entry name" value="Cell_cycle_FtsW-rel_CS"/>
</dbReference>
<dbReference type="PROSITE" id="PS00428">
    <property type="entry name" value="FTSW_RODA_SPOVE"/>
    <property type="match status" value="1"/>
</dbReference>
<evidence type="ECO:0000256" key="4">
    <source>
        <dbReference type="ARBA" id="ARBA00022989"/>
    </source>
</evidence>
<proteinExistence type="predicted"/>
<reference evidence="7" key="1">
    <citation type="submission" date="2021-04" db="EMBL/GenBank/DDBJ databases">
        <title>Draft genome sequence of Xylanibacillus composti strain K13.</title>
        <authorList>
            <person name="Uke A."/>
            <person name="Chhe C."/>
            <person name="Baramee S."/>
            <person name="Kosugi A."/>
        </authorList>
    </citation>
    <scope>NUCLEOTIDE SEQUENCE</scope>
    <source>
        <strain evidence="7">K13</strain>
    </source>
</reference>
<dbReference type="AlphaFoldDB" id="A0A8J4H5Z0"/>
<keyword evidence="8" id="KW-1185">Reference proteome</keyword>
<dbReference type="InterPro" id="IPR001182">
    <property type="entry name" value="FtsW/RodA"/>
</dbReference>
<feature type="transmembrane region" description="Helical" evidence="6">
    <location>
        <begin position="319"/>
        <end position="340"/>
    </location>
</feature>
<comment type="caution">
    <text evidence="7">The sequence shown here is derived from an EMBL/GenBank/DDBJ whole genome shotgun (WGS) entry which is preliminary data.</text>
</comment>
<protein>
    <submittedName>
        <fullName evidence="7">Rod shape-determining protein RodA</fullName>
    </submittedName>
</protein>
<dbReference type="GO" id="GO:0051301">
    <property type="term" value="P:cell division"/>
    <property type="evidence" value="ECO:0007669"/>
    <property type="project" value="InterPro"/>
</dbReference>
<name>A0A8J4H5Z0_9BACL</name>
<feature type="transmembrane region" description="Helical" evidence="6">
    <location>
        <begin position="286"/>
        <end position="307"/>
    </location>
</feature>
<comment type="subcellular location">
    <subcellularLocation>
        <location evidence="1">Membrane</location>
        <topology evidence="1">Multi-pass membrane protein</topology>
    </subcellularLocation>
</comment>
<feature type="transmembrane region" description="Helical" evidence="6">
    <location>
        <begin position="352"/>
        <end position="373"/>
    </location>
</feature>
<keyword evidence="4 6" id="KW-1133">Transmembrane helix</keyword>
<sequence length="387" mass="42473">MLDKLKKIDWVIVAILLIFSGVSTALIHSAIVSAGPGYAGYEVKNIIFYGVGLIALFCTAFIDYRLLLKGAPIWYAISIALVIAVYLFGVEINGAKGWFKLPFGDLLFQPAELMKLTLIIMVAYMIHRRKGEPLGLIRDLLPIGLIGVVPFALVLIQPDLGNAIIYLVILVGMLWIGNVRYSIVLIGAVLFAAVVAGSLYLYTTYHDEIAVFLKEHGGAHWMSRIDTFLDPDSVSDDERYQVENSQIAIGSGGLYGTGYLAGDWSKKGFVPFTYSDSIFIVVGEEFGFVGASALLLLYFLLLYRMILIAIQSDHRGGSYIIIGIVSMFVFQIFENIGMFLGLMPLTGITLPFISYGGTSLLINMLSVGLAISVRINREKASMFKATE</sequence>
<evidence type="ECO:0000256" key="5">
    <source>
        <dbReference type="ARBA" id="ARBA00023136"/>
    </source>
</evidence>
<dbReference type="GO" id="GO:0008360">
    <property type="term" value="P:regulation of cell shape"/>
    <property type="evidence" value="ECO:0007669"/>
    <property type="project" value="UniProtKB-KW"/>
</dbReference>
<feature type="transmembrane region" description="Helical" evidence="6">
    <location>
        <begin position="46"/>
        <end position="66"/>
    </location>
</feature>
<dbReference type="Pfam" id="PF01098">
    <property type="entry name" value="FTSW_RODA_SPOVE"/>
    <property type="match status" value="1"/>
</dbReference>
<feature type="transmembrane region" description="Helical" evidence="6">
    <location>
        <begin position="136"/>
        <end position="154"/>
    </location>
</feature>
<evidence type="ECO:0000256" key="2">
    <source>
        <dbReference type="ARBA" id="ARBA00022692"/>
    </source>
</evidence>
<dbReference type="PANTHER" id="PTHR30474:SF1">
    <property type="entry name" value="PEPTIDOGLYCAN GLYCOSYLTRANSFERASE MRDB"/>
    <property type="match status" value="1"/>
</dbReference>
<dbReference type="RefSeq" id="WP_213412937.1">
    <property type="nucleotide sequence ID" value="NZ_BOVK01000041.1"/>
</dbReference>
<evidence type="ECO:0000256" key="3">
    <source>
        <dbReference type="ARBA" id="ARBA00022960"/>
    </source>
</evidence>
<accession>A0A8J4H5Z0</accession>
<dbReference type="EMBL" id="BOVK01000041">
    <property type="protein sequence ID" value="GIQ70171.1"/>
    <property type="molecule type" value="Genomic_DNA"/>
</dbReference>
<gene>
    <name evidence="7" type="ORF">XYCOK13_29950</name>
</gene>
<evidence type="ECO:0000256" key="1">
    <source>
        <dbReference type="ARBA" id="ARBA00004141"/>
    </source>
</evidence>
<dbReference type="GO" id="GO:0015648">
    <property type="term" value="F:lipid-linked peptidoglycan transporter activity"/>
    <property type="evidence" value="ECO:0007669"/>
    <property type="project" value="TreeGrafter"/>
</dbReference>
<dbReference type="PANTHER" id="PTHR30474">
    <property type="entry name" value="CELL CYCLE PROTEIN"/>
    <property type="match status" value="1"/>
</dbReference>
<feature type="transmembrane region" description="Helical" evidence="6">
    <location>
        <begin position="12"/>
        <end position="34"/>
    </location>
</feature>
<feature type="transmembrane region" description="Helical" evidence="6">
    <location>
        <begin position="183"/>
        <end position="202"/>
    </location>
</feature>
<evidence type="ECO:0000313" key="7">
    <source>
        <dbReference type="EMBL" id="GIQ70171.1"/>
    </source>
</evidence>
<feature type="transmembrane region" description="Helical" evidence="6">
    <location>
        <begin position="160"/>
        <end position="176"/>
    </location>
</feature>